<dbReference type="EMBL" id="WIGO01000145">
    <property type="protein sequence ID" value="KAF6827002.1"/>
    <property type="molecule type" value="Genomic_DNA"/>
</dbReference>
<evidence type="ECO:0000313" key="4">
    <source>
        <dbReference type="Proteomes" id="UP000654918"/>
    </source>
</evidence>
<evidence type="ECO:0000256" key="1">
    <source>
        <dbReference type="SAM" id="MobiDB-lite"/>
    </source>
</evidence>
<proteinExistence type="predicted"/>
<keyword evidence="2" id="KW-0472">Membrane</keyword>
<keyword evidence="4" id="KW-1185">Reference proteome</keyword>
<feature type="compositionally biased region" description="Polar residues" evidence="1">
    <location>
        <begin position="125"/>
        <end position="135"/>
    </location>
</feature>
<keyword evidence="2" id="KW-1133">Transmembrane helix</keyword>
<feature type="region of interest" description="Disordered" evidence="1">
    <location>
        <begin position="113"/>
        <end position="135"/>
    </location>
</feature>
<dbReference type="AlphaFoldDB" id="A0A8H6K906"/>
<evidence type="ECO:0000256" key="2">
    <source>
        <dbReference type="SAM" id="Phobius"/>
    </source>
</evidence>
<reference evidence="3" key="1">
    <citation type="journal article" date="2020" name="Phytopathology">
        <title>Genome Sequence Resources of Colletotrichum truncatum, C. plurivorum, C. musicola, and C. sojae: Four Species Pathogenic to Soybean (Glycine max).</title>
        <authorList>
            <person name="Rogerio F."/>
            <person name="Boufleur T.R."/>
            <person name="Ciampi-Guillardi M."/>
            <person name="Sukno S.A."/>
            <person name="Thon M.R."/>
            <person name="Massola Junior N.S."/>
            <person name="Baroncelli R."/>
        </authorList>
    </citation>
    <scope>NUCLEOTIDE SEQUENCE</scope>
    <source>
        <strain evidence="3">LFN00145</strain>
    </source>
</reference>
<feature type="transmembrane region" description="Helical" evidence="2">
    <location>
        <begin position="9"/>
        <end position="28"/>
    </location>
</feature>
<protein>
    <submittedName>
        <fullName evidence="3">Uncharacterized protein</fullName>
    </submittedName>
</protein>
<evidence type="ECO:0000313" key="3">
    <source>
        <dbReference type="EMBL" id="KAF6827002.1"/>
    </source>
</evidence>
<name>A0A8H6K906_9PEZI</name>
<accession>A0A8H6K906</accession>
<gene>
    <name evidence="3" type="ORF">CPLU01_09376</name>
</gene>
<comment type="caution">
    <text evidence="3">The sequence shown here is derived from an EMBL/GenBank/DDBJ whole genome shotgun (WGS) entry which is preliminary data.</text>
</comment>
<keyword evidence="2" id="KW-0812">Transmembrane</keyword>
<organism evidence="3 4">
    <name type="scientific">Colletotrichum plurivorum</name>
    <dbReference type="NCBI Taxonomy" id="2175906"/>
    <lineage>
        <taxon>Eukaryota</taxon>
        <taxon>Fungi</taxon>
        <taxon>Dikarya</taxon>
        <taxon>Ascomycota</taxon>
        <taxon>Pezizomycotina</taxon>
        <taxon>Sordariomycetes</taxon>
        <taxon>Hypocreomycetidae</taxon>
        <taxon>Glomerellales</taxon>
        <taxon>Glomerellaceae</taxon>
        <taxon>Colletotrichum</taxon>
        <taxon>Colletotrichum orchidearum species complex</taxon>
    </lineage>
</organism>
<dbReference type="Proteomes" id="UP000654918">
    <property type="component" value="Unassembled WGS sequence"/>
</dbReference>
<sequence length="135" mass="14242">MLVHLRPEAIIAIVGVIVTIAVALPQLIPAATKGINAIRSWNRPHILPLYAPSPEVAANSAANLATELYSVLVSVPARVKTRVGEGLQAGFRVTRDPLAQPLALPAPTPWIHSDPFPGPRLPGPNRSSASKTPGF</sequence>